<evidence type="ECO:0000313" key="2">
    <source>
        <dbReference type="EMBL" id="GBP91224.1"/>
    </source>
</evidence>
<dbReference type="EMBL" id="BGZK01002152">
    <property type="protein sequence ID" value="GBP91224.1"/>
    <property type="molecule type" value="Genomic_DNA"/>
</dbReference>
<comment type="caution">
    <text evidence="2">The sequence shown here is derived from an EMBL/GenBank/DDBJ whole genome shotgun (WGS) entry which is preliminary data.</text>
</comment>
<sequence>MFLQVKIREEDRDSLRFLWRENENEESKEFRMNSLIFDASPSPCSAIYLRDWIGNEPNALVTTECLRKEQKGLSIGNHTERTLDLIWKTKNDTLSFSLNLRNYPREVIQGYRPPTKREVTSALMSVFDPIDKLEIPRCVTPYHTEGELHVFTDASEKAYSAAVYWLGKNQRPPHVALVAAKARLTSRRRGVQKTGDGFLSKDNIADDATQDPPNEFLSKHRWFKSPKFLLNDPPD</sequence>
<feature type="region of interest" description="Disordered" evidence="1">
    <location>
        <begin position="191"/>
        <end position="217"/>
    </location>
</feature>
<proteinExistence type="predicted"/>
<dbReference type="Pfam" id="PF05380">
    <property type="entry name" value="Peptidase_A17"/>
    <property type="match status" value="1"/>
</dbReference>
<keyword evidence="3" id="KW-1185">Reference proteome</keyword>
<dbReference type="PANTHER" id="PTHR47331">
    <property type="entry name" value="PHD-TYPE DOMAIN-CONTAINING PROTEIN"/>
    <property type="match status" value="1"/>
</dbReference>
<dbReference type="OrthoDB" id="5983986at2759"/>
<protein>
    <submittedName>
        <fullName evidence="2">Uncharacterized protein</fullName>
    </submittedName>
</protein>
<reference evidence="2 3" key="1">
    <citation type="journal article" date="2019" name="Commun. Biol.">
        <title>The bagworm genome reveals a unique fibroin gene that provides high tensile strength.</title>
        <authorList>
            <person name="Kono N."/>
            <person name="Nakamura H."/>
            <person name="Ohtoshi R."/>
            <person name="Tomita M."/>
            <person name="Numata K."/>
            <person name="Arakawa K."/>
        </authorList>
    </citation>
    <scope>NUCLEOTIDE SEQUENCE [LARGE SCALE GENOMIC DNA]</scope>
</reference>
<name>A0A4C1ZVV5_EUMVA</name>
<evidence type="ECO:0000256" key="1">
    <source>
        <dbReference type="SAM" id="MobiDB-lite"/>
    </source>
</evidence>
<dbReference type="Proteomes" id="UP000299102">
    <property type="component" value="Unassembled WGS sequence"/>
</dbReference>
<dbReference type="InterPro" id="IPR008042">
    <property type="entry name" value="Retrotrans_Pao"/>
</dbReference>
<dbReference type="AlphaFoldDB" id="A0A4C1ZVV5"/>
<accession>A0A4C1ZVV5</accession>
<evidence type="ECO:0000313" key="3">
    <source>
        <dbReference type="Proteomes" id="UP000299102"/>
    </source>
</evidence>
<dbReference type="PANTHER" id="PTHR47331:SF1">
    <property type="entry name" value="GAG-LIKE PROTEIN"/>
    <property type="match status" value="1"/>
</dbReference>
<organism evidence="2 3">
    <name type="scientific">Eumeta variegata</name>
    <name type="common">Bagworm moth</name>
    <name type="synonym">Eumeta japonica</name>
    <dbReference type="NCBI Taxonomy" id="151549"/>
    <lineage>
        <taxon>Eukaryota</taxon>
        <taxon>Metazoa</taxon>
        <taxon>Ecdysozoa</taxon>
        <taxon>Arthropoda</taxon>
        <taxon>Hexapoda</taxon>
        <taxon>Insecta</taxon>
        <taxon>Pterygota</taxon>
        <taxon>Neoptera</taxon>
        <taxon>Endopterygota</taxon>
        <taxon>Lepidoptera</taxon>
        <taxon>Glossata</taxon>
        <taxon>Ditrysia</taxon>
        <taxon>Tineoidea</taxon>
        <taxon>Psychidae</taxon>
        <taxon>Oiketicinae</taxon>
        <taxon>Eumeta</taxon>
    </lineage>
</organism>
<gene>
    <name evidence="2" type="ORF">EVAR_60674_1</name>
</gene>